<dbReference type="Gene3D" id="1.10.510.10">
    <property type="entry name" value="Transferase(Phosphotransferase) domain 1"/>
    <property type="match status" value="1"/>
</dbReference>
<dbReference type="SMART" id="SM00220">
    <property type="entry name" value="S_TKc"/>
    <property type="match status" value="1"/>
</dbReference>
<dbReference type="InterPro" id="IPR000719">
    <property type="entry name" value="Prot_kinase_dom"/>
</dbReference>
<dbReference type="EMBL" id="FOXC01000038">
    <property type="protein sequence ID" value="SFP64981.1"/>
    <property type="molecule type" value="Genomic_DNA"/>
</dbReference>
<reference evidence="4 5" key="1">
    <citation type="submission" date="2016-10" db="EMBL/GenBank/DDBJ databases">
        <authorList>
            <person name="de Groot N.N."/>
        </authorList>
    </citation>
    <scope>NUCLEOTIDE SEQUENCE [LARGE SCALE GENOMIC DNA]</scope>
    <source>
        <strain evidence="4 5">DSM 17073</strain>
    </source>
</reference>
<dbReference type="Pfam" id="PF03109">
    <property type="entry name" value="ABC1"/>
    <property type="match status" value="1"/>
</dbReference>
<comment type="similarity">
    <text evidence="1">Belongs to the protein kinase superfamily. ADCK protein kinase family.</text>
</comment>
<dbReference type="GO" id="GO:0005524">
    <property type="term" value="F:ATP binding"/>
    <property type="evidence" value="ECO:0007669"/>
    <property type="project" value="InterPro"/>
</dbReference>
<accession>A0A1I5S315</accession>
<organism evidence="4 5">
    <name type="scientific">Halolactibacillus halophilus</name>
    <dbReference type="NCBI Taxonomy" id="306540"/>
    <lineage>
        <taxon>Bacteria</taxon>
        <taxon>Bacillati</taxon>
        <taxon>Bacillota</taxon>
        <taxon>Bacilli</taxon>
        <taxon>Bacillales</taxon>
        <taxon>Bacillaceae</taxon>
        <taxon>Halolactibacillus</taxon>
    </lineage>
</organism>
<dbReference type="CDD" id="cd05121">
    <property type="entry name" value="ABC1_ADCK3-like"/>
    <property type="match status" value="1"/>
</dbReference>
<gene>
    <name evidence="4" type="ORF">SAMN05421839_13814</name>
</gene>
<dbReference type="SUPFAM" id="SSF56112">
    <property type="entry name" value="Protein kinase-like (PK-like)"/>
    <property type="match status" value="1"/>
</dbReference>
<dbReference type="InterPro" id="IPR050154">
    <property type="entry name" value="UbiB_kinase"/>
</dbReference>
<proteinExistence type="inferred from homology"/>
<dbReference type="Proteomes" id="UP000242243">
    <property type="component" value="Unassembled WGS sequence"/>
</dbReference>
<name>A0A1I5S315_9BACI</name>
<dbReference type="GO" id="GO:0004672">
    <property type="term" value="F:protein kinase activity"/>
    <property type="evidence" value="ECO:0007669"/>
    <property type="project" value="InterPro"/>
</dbReference>
<feature type="transmembrane region" description="Helical" evidence="2">
    <location>
        <begin position="496"/>
        <end position="518"/>
    </location>
</feature>
<feature type="domain" description="Protein kinase" evidence="3">
    <location>
        <begin position="122"/>
        <end position="448"/>
    </location>
</feature>
<dbReference type="PANTHER" id="PTHR10566">
    <property type="entry name" value="CHAPERONE-ACTIVITY OF BC1 COMPLEX CABC1 -RELATED"/>
    <property type="match status" value="1"/>
</dbReference>
<evidence type="ECO:0000256" key="2">
    <source>
        <dbReference type="SAM" id="Phobius"/>
    </source>
</evidence>
<dbReference type="PANTHER" id="PTHR10566:SF113">
    <property type="entry name" value="PROTEIN ACTIVITY OF BC1 COMPLEX KINASE 7, CHLOROPLASTIC"/>
    <property type="match status" value="1"/>
</dbReference>
<feature type="transmembrane region" description="Helical" evidence="2">
    <location>
        <begin position="524"/>
        <end position="550"/>
    </location>
</feature>
<evidence type="ECO:0000256" key="1">
    <source>
        <dbReference type="ARBA" id="ARBA00009670"/>
    </source>
</evidence>
<evidence type="ECO:0000313" key="5">
    <source>
        <dbReference type="Proteomes" id="UP000242243"/>
    </source>
</evidence>
<keyword evidence="2" id="KW-1133">Transmembrane helix</keyword>
<dbReference type="InterPro" id="IPR004147">
    <property type="entry name" value="ABC1_dom"/>
</dbReference>
<keyword evidence="2" id="KW-0812">Transmembrane</keyword>
<protein>
    <submittedName>
        <fullName evidence="4">Ubiquinone biosynthesis protein</fullName>
    </submittedName>
</protein>
<keyword evidence="4" id="KW-0830">Ubiquinone</keyword>
<sequence length="555" mass="63895">MRHLNRYKDIVIAFSRNGLGYVIKDLGLNDLHILPKKTMLKKEKQGAERKTLGIRIRRILEELGPTFIKLGQVMSTRPDLFPEDVIFELEKLQSHVPHFPYSQVKTIIEEELDQALFNVFDVFDETPLAAASIGQVHRAVLLTGEEVAVKIQRPEISKKIDIDFDILMEMAQLAEMRLDWAKRYQLKEIVEELKETLKMELDYTIEAHHMSRIKAQFRRDADIYIPDAYHYYTTKRVLVMDYVSGEKLKDIIASDTNDAVKKRLAEQIVDATFKQVLIDGFFHADPHPGNIMCLDDGRLVLLDFGMVGQLSPEMKQSFSELVIAMTKEDTKQMVAVLLDMGMAPDDINKKALTNDVDRLMMKYYRQSLKEISLADAIRELFQIAYKHKIELSSDFTLLGKTILTLEGTIEQLDPTLSLVEMAKPFGEKLLHERFRPDHLMDRMVDQWLDWYGLWRDLPEQLKQLRAIVKKGKIHLDISLPDINLVLKKLDRVSNQLSFAIILLAFSIIMVGLIVGSALTGETTILWRLPVIEIGSFVAIGMFIWLIYAIFKSGRF</sequence>
<keyword evidence="2" id="KW-0472">Membrane</keyword>
<dbReference type="STRING" id="306540.SAMN05421839_13814"/>
<dbReference type="AlphaFoldDB" id="A0A1I5S315"/>
<dbReference type="PROSITE" id="PS50011">
    <property type="entry name" value="PROTEIN_KINASE_DOM"/>
    <property type="match status" value="1"/>
</dbReference>
<evidence type="ECO:0000259" key="3">
    <source>
        <dbReference type="PROSITE" id="PS50011"/>
    </source>
</evidence>
<evidence type="ECO:0000313" key="4">
    <source>
        <dbReference type="EMBL" id="SFP64981.1"/>
    </source>
</evidence>
<dbReference type="InterPro" id="IPR011009">
    <property type="entry name" value="Kinase-like_dom_sf"/>
</dbReference>